<evidence type="ECO:0000313" key="2">
    <source>
        <dbReference type="WBParaSite" id="ACRNAN_Path_1500.g5847.t1"/>
    </source>
</evidence>
<dbReference type="AlphaFoldDB" id="A0A914C1A4"/>
<reference evidence="2" key="1">
    <citation type="submission" date="2022-11" db="UniProtKB">
        <authorList>
            <consortium name="WormBaseParasite"/>
        </authorList>
    </citation>
    <scope>IDENTIFICATION</scope>
</reference>
<sequence length="142" mass="16595">METIPSAPKYSQPFYQDIISRFSSSTTEVMPQTSSQQIAIPINSTSTYDTFTDPSSIVDTNSQQQHQFYCPCCRIPWTRYNVFLNHLNNRHFVNPIRCRQPICSRTFVDLSDYLDMIIILMRLHSRLVKYQLDHVLAMIIIV</sequence>
<proteinExistence type="predicted"/>
<protein>
    <submittedName>
        <fullName evidence="2">C2H2-type domain-containing protein</fullName>
    </submittedName>
</protein>
<evidence type="ECO:0000313" key="1">
    <source>
        <dbReference type="Proteomes" id="UP000887540"/>
    </source>
</evidence>
<keyword evidence="1" id="KW-1185">Reference proteome</keyword>
<dbReference type="Proteomes" id="UP000887540">
    <property type="component" value="Unplaced"/>
</dbReference>
<accession>A0A914C1A4</accession>
<name>A0A914C1A4_9BILA</name>
<dbReference type="WBParaSite" id="ACRNAN_Path_1500.g5847.t1">
    <property type="protein sequence ID" value="ACRNAN_Path_1500.g5847.t1"/>
    <property type="gene ID" value="ACRNAN_Path_1500.g5847"/>
</dbReference>
<organism evidence="1 2">
    <name type="scientific">Acrobeloides nanus</name>
    <dbReference type="NCBI Taxonomy" id="290746"/>
    <lineage>
        <taxon>Eukaryota</taxon>
        <taxon>Metazoa</taxon>
        <taxon>Ecdysozoa</taxon>
        <taxon>Nematoda</taxon>
        <taxon>Chromadorea</taxon>
        <taxon>Rhabditida</taxon>
        <taxon>Tylenchina</taxon>
        <taxon>Cephalobomorpha</taxon>
        <taxon>Cephaloboidea</taxon>
        <taxon>Cephalobidae</taxon>
        <taxon>Acrobeloides</taxon>
    </lineage>
</organism>